<organism evidence="1 2">
    <name type="scientific">Stichopus japonicus</name>
    <name type="common">Sea cucumber</name>
    <dbReference type="NCBI Taxonomy" id="307972"/>
    <lineage>
        <taxon>Eukaryota</taxon>
        <taxon>Metazoa</taxon>
        <taxon>Echinodermata</taxon>
        <taxon>Eleutherozoa</taxon>
        <taxon>Echinozoa</taxon>
        <taxon>Holothuroidea</taxon>
        <taxon>Aspidochirotacea</taxon>
        <taxon>Aspidochirotida</taxon>
        <taxon>Stichopodidae</taxon>
        <taxon>Apostichopus</taxon>
    </lineage>
</organism>
<gene>
    <name evidence="1" type="ORF">BSL78_05519</name>
</gene>
<dbReference type="EMBL" id="MRZV01000138">
    <property type="protein sequence ID" value="PIK57611.1"/>
    <property type="molecule type" value="Genomic_DNA"/>
</dbReference>
<comment type="caution">
    <text evidence="1">The sequence shown here is derived from an EMBL/GenBank/DDBJ whole genome shotgun (WGS) entry which is preliminary data.</text>
</comment>
<dbReference type="Proteomes" id="UP000230750">
    <property type="component" value="Unassembled WGS sequence"/>
</dbReference>
<dbReference type="AlphaFoldDB" id="A0A2G8LBI8"/>
<accession>A0A2G8LBI8</accession>
<keyword evidence="2" id="KW-1185">Reference proteome</keyword>
<dbReference type="OrthoDB" id="10614283at2759"/>
<reference evidence="1" key="1">
    <citation type="journal article" date="2017" name="PLoS Biol.">
        <title>The sea cucumber genome provides insights into morphological evolution and visceral regeneration.</title>
        <authorList>
            <person name="Zhang X."/>
            <person name="Sun L."/>
            <person name="Yuan J."/>
            <person name="Sun Y."/>
            <person name="Gao Y."/>
            <person name="Zhang L."/>
            <person name="Li S."/>
            <person name="Dai H."/>
            <person name="Hamel J.F."/>
            <person name="Liu C."/>
            <person name="Yu Y."/>
            <person name="Liu S."/>
            <person name="Lin W."/>
            <person name="Guo K."/>
            <person name="Jin S."/>
            <person name="Xu P."/>
            <person name="Storey K.B."/>
            <person name="Huan P."/>
            <person name="Zhang T."/>
            <person name="Zhou Y."/>
            <person name="Zhang J."/>
            <person name="Lin C."/>
            <person name="Li X."/>
            <person name="Xing L."/>
            <person name="Huo D."/>
            <person name="Sun M."/>
            <person name="Wang L."/>
            <person name="Mercier A."/>
            <person name="Li F."/>
            <person name="Yang H."/>
            <person name="Xiang J."/>
        </authorList>
    </citation>
    <scope>NUCLEOTIDE SEQUENCE [LARGE SCALE GENOMIC DNA]</scope>
    <source>
        <strain evidence="1">Shaxun</strain>
        <tissue evidence="1">Muscle</tissue>
    </source>
</reference>
<sequence length="256" mass="28513">MNRSGLKDIRTYCREDGYPDSDSLDDIADQLDSELSHLTDQISLFSSQGGLLGGLLVASSFIPSPLSPALFYYGSYLTLGSGVGHISNIVLKSARDDINEVDLKGILFRIRKLHHNIEVYKLARKGIDSLPVAAKLLMNDEMILSEEESQKILHRLHNIENVMPSILKGEKIGLADLLEICTNIYEIIDHFDALTIVRETWQEVKRQIYELKRDSTNAAGSFNGHKSAISTELKSVLGGTFQLLGSNSRVIKFYSI</sequence>
<name>A0A2G8LBI8_STIJA</name>
<protein>
    <submittedName>
        <fullName evidence="1">Uncharacterized protein</fullName>
    </submittedName>
</protein>
<evidence type="ECO:0000313" key="1">
    <source>
        <dbReference type="EMBL" id="PIK57611.1"/>
    </source>
</evidence>
<proteinExistence type="predicted"/>
<evidence type="ECO:0000313" key="2">
    <source>
        <dbReference type="Proteomes" id="UP000230750"/>
    </source>
</evidence>